<dbReference type="SUPFAM" id="SSF55811">
    <property type="entry name" value="Nudix"/>
    <property type="match status" value="1"/>
</dbReference>
<accession>A0ABQ9NQE6</accession>
<feature type="domain" description="Nudix hydrolase" evidence="3">
    <location>
        <begin position="2"/>
        <end position="108"/>
    </location>
</feature>
<keyword evidence="5" id="KW-1185">Reference proteome</keyword>
<gene>
    <name evidence="4" type="ORF">H2201_006645</name>
</gene>
<reference evidence="4" key="1">
    <citation type="submission" date="2022-10" db="EMBL/GenBank/DDBJ databases">
        <title>Culturing micro-colonial fungi from biological soil crusts in the Mojave desert and describing Neophaeococcomyces mojavensis, and introducing the new genera and species Taxawa tesnikishii.</title>
        <authorList>
            <person name="Kurbessoian T."/>
            <person name="Stajich J.E."/>
        </authorList>
    </citation>
    <scope>NUCLEOTIDE SEQUENCE</scope>
    <source>
        <strain evidence="4">TK_1</strain>
    </source>
</reference>
<sequence length="108" mass="11521">MEPRVGVGVFVMNREGKFIIGKRKGSHGSGTWALPGGHLDFGESLEACAAREVLEETGLTIGNVRFMTVTNDVMEAEGKHYVTIYMGGMVEGEKTEPEVSCSEGSAAP</sequence>
<dbReference type="InterPro" id="IPR015797">
    <property type="entry name" value="NUDIX_hydrolase-like_dom_sf"/>
</dbReference>
<comment type="caution">
    <text evidence="4">The sequence shown here is derived from an EMBL/GenBank/DDBJ whole genome shotgun (WGS) entry which is preliminary data.</text>
</comment>
<dbReference type="InterPro" id="IPR000086">
    <property type="entry name" value="NUDIX_hydrolase_dom"/>
</dbReference>
<dbReference type="Pfam" id="PF00293">
    <property type="entry name" value="NUDIX"/>
    <property type="match status" value="1"/>
</dbReference>
<comment type="similarity">
    <text evidence="2">Belongs to the Nudix hydrolase family.</text>
</comment>
<dbReference type="PANTHER" id="PTHR16099:SF5">
    <property type="entry name" value="NUCLEOTIDE TRIPHOSPHATE DIPHOSPHATASE NUDT15"/>
    <property type="match status" value="1"/>
</dbReference>
<dbReference type="InterPro" id="IPR020084">
    <property type="entry name" value="NUDIX_hydrolase_CS"/>
</dbReference>
<evidence type="ECO:0000313" key="4">
    <source>
        <dbReference type="EMBL" id="KAJ9661095.1"/>
    </source>
</evidence>
<dbReference type="PRINTS" id="PR00502">
    <property type="entry name" value="NUDIXFAMILY"/>
</dbReference>
<dbReference type="EMBL" id="JAPDRL010000060">
    <property type="protein sequence ID" value="KAJ9661095.1"/>
    <property type="molecule type" value="Genomic_DNA"/>
</dbReference>
<evidence type="ECO:0000256" key="2">
    <source>
        <dbReference type="RuleBase" id="RU003476"/>
    </source>
</evidence>
<name>A0ABQ9NQE6_9PEZI</name>
<evidence type="ECO:0000313" key="5">
    <source>
        <dbReference type="Proteomes" id="UP001172684"/>
    </source>
</evidence>
<protein>
    <recommendedName>
        <fullName evidence="3">Nudix hydrolase domain-containing protein</fullName>
    </recommendedName>
</protein>
<dbReference type="Gene3D" id="3.90.79.10">
    <property type="entry name" value="Nucleoside Triphosphate Pyrophosphohydrolase"/>
    <property type="match status" value="1"/>
</dbReference>
<organism evidence="4 5">
    <name type="scientific">Coniosporium apollinis</name>
    <dbReference type="NCBI Taxonomy" id="61459"/>
    <lineage>
        <taxon>Eukaryota</taxon>
        <taxon>Fungi</taxon>
        <taxon>Dikarya</taxon>
        <taxon>Ascomycota</taxon>
        <taxon>Pezizomycotina</taxon>
        <taxon>Dothideomycetes</taxon>
        <taxon>Dothideomycetes incertae sedis</taxon>
        <taxon>Coniosporium</taxon>
    </lineage>
</organism>
<dbReference type="PROSITE" id="PS51462">
    <property type="entry name" value="NUDIX"/>
    <property type="match status" value="1"/>
</dbReference>
<keyword evidence="1 2" id="KW-0378">Hydrolase</keyword>
<evidence type="ECO:0000256" key="1">
    <source>
        <dbReference type="ARBA" id="ARBA00022801"/>
    </source>
</evidence>
<dbReference type="CDD" id="cd04678">
    <property type="entry name" value="NUDIX_MTH2_Nudt15"/>
    <property type="match status" value="1"/>
</dbReference>
<dbReference type="InterPro" id="IPR020476">
    <property type="entry name" value="Nudix_hydrolase"/>
</dbReference>
<dbReference type="PROSITE" id="PS00893">
    <property type="entry name" value="NUDIX_BOX"/>
    <property type="match status" value="1"/>
</dbReference>
<evidence type="ECO:0000259" key="3">
    <source>
        <dbReference type="PROSITE" id="PS51462"/>
    </source>
</evidence>
<dbReference type="Proteomes" id="UP001172684">
    <property type="component" value="Unassembled WGS sequence"/>
</dbReference>
<dbReference type="PANTHER" id="PTHR16099">
    <property type="entry name" value="8-OXO-DGTP DIPHOSPHATES NUDT15"/>
    <property type="match status" value="1"/>
</dbReference>
<proteinExistence type="inferred from homology"/>